<proteinExistence type="predicted"/>
<evidence type="ECO:0000259" key="2">
    <source>
        <dbReference type="PROSITE" id="PS50980"/>
    </source>
</evidence>
<name>A0A381UVY1_9ZZZZ</name>
<protein>
    <recommendedName>
        <fullName evidence="2">CoA carboxyltransferase N-terminal domain-containing protein</fullName>
    </recommendedName>
</protein>
<dbReference type="PROSITE" id="PS50980">
    <property type="entry name" value="COA_CT_NTER"/>
    <property type="match status" value="1"/>
</dbReference>
<evidence type="ECO:0000256" key="1">
    <source>
        <dbReference type="SAM" id="MobiDB-lite"/>
    </source>
</evidence>
<dbReference type="GO" id="GO:0009317">
    <property type="term" value="C:acetyl-CoA carboxylase complex"/>
    <property type="evidence" value="ECO:0007669"/>
    <property type="project" value="TreeGrafter"/>
</dbReference>
<dbReference type="InterPro" id="IPR051047">
    <property type="entry name" value="AccD/PCCB"/>
</dbReference>
<accession>A0A381UVY1</accession>
<gene>
    <name evidence="3" type="ORF">METZ01_LOCUS85134</name>
</gene>
<dbReference type="SUPFAM" id="SSF52096">
    <property type="entry name" value="ClpP/crotonase"/>
    <property type="match status" value="1"/>
</dbReference>
<feature type="non-terminal residue" evidence="3">
    <location>
        <position position="72"/>
    </location>
</feature>
<dbReference type="Pfam" id="PF01039">
    <property type="entry name" value="Carboxyl_trans"/>
    <property type="match status" value="1"/>
</dbReference>
<dbReference type="PANTHER" id="PTHR43842:SF2">
    <property type="entry name" value="PROPIONYL-COA CARBOXYLASE BETA CHAIN, MITOCHONDRIAL"/>
    <property type="match status" value="1"/>
</dbReference>
<organism evidence="3">
    <name type="scientific">marine metagenome</name>
    <dbReference type="NCBI Taxonomy" id="408172"/>
    <lineage>
        <taxon>unclassified sequences</taxon>
        <taxon>metagenomes</taxon>
        <taxon>ecological metagenomes</taxon>
    </lineage>
</organism>
<dbReference type="InterPro" id="IPR034733">
    <property type="entry name" value="AcCoA_carboxyl_beta"/>
</dbReference>
<feature type="region of interest" description="Disordered" evidence="1">
    <location>
        <begin position="1"/>
        <end position="35"/>
    </location>
</feature>
<dbReference type="InterPro" id="IPR011762">
    <property type="entry name" value="COA_CT_N"/>
</dbReference>
<feature type="domain" description="CoA carboxyltransferase N-terminal" evidence="2">
    <location>
        <begin position="6"/>
        <end position="72"/>
    </location>
</feature>
<dbReference type="InterPro" id="IPR029045">
    <property type="entry name" value="ClpP/crotonase-like_dom_sf"/>
</dbReference>
<dbReference type="AlphaFoldDB" id="A0A381UVY1"/>
<reference evidence="3" key="1">
    <citation type="submission" date="2018-05" db="EMBL/GenBank/DDBJ databases">
        <authorList>
            <person name="Lanie J.A."/>
            <person name="Ng W.-L."/>
            <person name="Kazmierczak K.M."/>
            <person name="Andrzejewski T.M."/>
            <person name="Davidsen T.M."/>
            <person name="Wayne K.J."/>
            <person name="Tettelin H."/>
            <person name="Glass J.I."/>
            <person name="Rusch D."/>
            <person name="Podicherti R."/>
            <person name="Tsui H.-C.T."/>
            <person name="Winkler M.E."/>
        </authorList>
    </citation>
    <scope>NUCLEOTIDE SEQUENCE</scope>
</reference>
<evidence type="ECO:0000313" key="3">
    <source>
        <dbReference type="EMBL" id="SVA32280.1"/>
    </source>
</evidence>
<dbReference type="Gene3D" id="3.90.226.10">
    <property type="entry name" value="2-enoyl-CoA Hydratase, Chain A, domain 1"/>
    <property type="match status" value="1"/>
</dbReference>
<dbReference type="PANTHER" id="PTHR43842">
    <property type="entry name" value="PROPIONYL-COA CARBOXYLASE BETA CHAIN"/>
    <property type="match status" value="1"/>
</dbReference>
<sequence>MAQHSMSDRLDDLRKRREEALHAGSERAVERQHSKGKLLARERIDYLLDEGSFHELDLLVRHRAHDSGIEER</sequence>
<dbReference type="GO" id="GO:0004658">
    <property type="term" value="F:propionyl-CoA carboxylase activity"/>
    <property type="evidence" value="ECO:0007669"/>
    <property type="project" value="TreeGrafter"/>
</dbReference>
<dbReference type="EMBL" id="UINC01007252">
    <property type="protein sequence ID" value="SVA32280.1"/>
    <property type="molecule type" value="Genomic_DNA"/>
</dbReference>